<evidence type="ECO:0000256" key="6">
    <source>
        <dbReference type="ARBA" id="ARBA00022556"/>
    </source>
</evidence>
<evidence type="ECO:0000256" key="8">
    <source>
        <dbReference type="ARBA" id="ARBA00022679"/>
    </source>
</evidence>
<dbReference type="PANTHER" id="PTHR30372:SF4">
    <property type="entry name" value="LIPID-A-DISACCHARIDE SYNTHASE, MITOCHONDRIAL-RELATED"/>
    <property type="match status" value="1"/>
</dbReference>
<keyword evidence="7 12" id="KW-0328">Glycosyltransferase</keyword>
<evidence type="ECO:0000313" key="13">
    <source>
        <dbReference type="Proteomes" id="UP000282125"/>
    </source>
</evidence>
<dbReference type="EMBL" id="RRAZ01000011">
    <property type="protein sequence ID" value="RRH75066.1"/>
    <property type="molecule type" value="Genomic_DNA"/>
</dbReference>
<keyword evidence="6" id="KW-0441">Lipid A biosynthesis</keyword>
<dbReference type="GO" id="GO:0005543">
    <property type="term" value="F:phospholipid binding"/>
    <property type="evidence" value="ECO:0007669"/>
    <property type="project" value="TreeGrafter"/>
</dbReference>
<evidence type="ECO:0000256" key="11">
    <source>
        <dbReference type="NCBIfam" id="TIGR00215"/>
    </source>
</evidence>
<evidence type="ECO:0000256" key="1">
    <source>
        <dbReference type="ARBA" id="ARBA00002056"/>
    </source>
</evidence>
<keyword evidence="9" id="KW-0443">Lipid metabolism</keyword>
<name>A0A3P3DMZ8_9RHOB</name>
<dbReference type="PANTHER" id="PTHR30372">
    <property type="entry name" value="LIPID-A-DISACCHARIDE SYNTHASE"/>
    <property type="match status" value="1"/>
</dbReference>
<comment type="similarity">
    <text evidence="2">Belongs to the LpxB family.</text>
</comment>
<comment type="catalytic activity">
    <reaction evidence="10">
        <text>a lipid X + a UDP-2-N,3-O-bis[(3R)-3-hydroxyacyl]-alpha-D-glucosamine = a lipid A disaccharide + UDP + H(+)</text>
        <dbReference type="Rhea" id="RHEA:67828"/>
        <dbReference type="ChEBI" id="CHEBI:15378"/>
        <dbReference type="ChEBI" id="CHEBI:58223"/>
        <dbReference type="ChEBI" id="CHEBI:137748"/>
        <dbReference type="ChEBI" id="CHEBI:176338"/>
        <dbReference type="ChEBI" id="CHEBI:176343"/>
        <dbReference type="EC" id="2.4.1.182"/>
    </reaction>
</comment>
<evidence type="ECO:0000256" key="7">
    <source>
        <dbReference type="ARBA" id="ARBA00022676"/>
    </source>
</evidence>
<protein>
    <recommendedName>
        <fullName evidence="4 11">Lipid-A-disaccharide synthase</fullName>
        <ecNumber evidence="3 11">2.4.1.182</ecNumber>
    </recommendedName>
</protein>
<dbReference type="AlphaFoldDB" id="A0A3P3DMZ8"/>
<dbReference type="InterPro" id="IPR003835">
    <property type="entry name" value="Glyco_trans_19"/>
</dbReference>
<comment type="caution">
    <text evidence="12">The sequence shown here is derived from an EMBL/GenBank/DDBJ whole genome shotgun (WGS) entry which is preliminary data.</text>
</comment>
<evidence type="ECO:0000256" key="9">
    <source>
        <dbReference type="ARBA" id="ARBA00023098"/>
    </source>
</evidence>
<keyword evidence="5" id="KW-0444">Lipid biosynthesis</keyword>
<comment type="function">
    <text evidence="1">Condensation of UDP-2,3-diacylglucosamine and 2,3-diacylglucosamine-1-phosphate to form lipid A disaccharide, a precursor of lipid A, a phosphorylated glycolipid that anchors the lipopolysaccharide to the outer membrane of the cell.</text>
</comment>
<dbReference type="Pfam" id="PF02684">
    <property type="entry name" value="LpxB"/>
    <property type="match status" value="1"/>
</dbReference>
<dbReference type="GO" id="GO:0016020">
    <property type="term" value="C:membrane"/>
    <property type="evidence" value="ECO:0007669"/>
    <property type="project" value="GOC"/>
</dbReference>
<keyword evidence="13" id="KW-1185">Reference proteome</keyword>
<evidence type="ECO:0000313" key="12">
    <source>
        <dbReference type="EMBL" id="RRH75066.1"/>
    </source>
</evidence>
<sequence length="393" mass="41819">MKPFVIAGEASGDKLGAALMAGLTARLGPLPYQGVGGPLMEAGGLVSLFPMEELSIMGIAEVLPKYFHLKRRIAETAKAVVDSGSDILITIDSPDFCLRVAKLVRAARPGFRTVHYVAPSVWAWRPGRAQKMAPLIDHVLALLPFEPPYMEAAGMSCDFVGHPVVAEPRATAAEVAGFAAKYDLHAPWLLALPGSRRGEVSRLAPVIGETLARLEHPVRVVLPTVRGVEDLVRDLGSSWPVPPLILTDREDKRAAFAGAGAAIAASGTVSLELAANGVPMVIAYDMSLVSRMMLKTMLKIDTVTLVNLVSETRAIPEFLGAECRADHIAPALNALLGDGTQRQAQLAAMRLTMERLGEGGLPPGERAAESVIACYQRPRQIQPPPSTRVLSGA</sequence>
<dbReference type="GO" id="GO:0009245">
    <property type="term" value="P:lipid A biosynthetic process"/>
    <property type="evidence" value="ECO:0007669"/>
    <property type="project" value="UniProtKB-UniRule"/>
</dbReference>
<gene>
    <name evidence="12" type="primary">lpxB</name>
    <name evidence="12" type="ORF">EG244_08760</name>
</gene>
<evidence type="ECO:0000256" key="4">
    <source>
        <dbReference type="ARBA" id="ARBA00020902"/>
    </source>
</evidence>
<evidence type="ECO:0000256" key="5">
    <source>
        <dbReference type="ARBA" id="ARBA00022516"/>
    </source>
</evidence>
<dbReference type="EC" id="2.4.1.182" evidence="3 11"/>
<dbReference type="NCBIfam" id="TIGR00215">
    <property type="entry name" value="lpxB"/>
    <property type="match status" value="1"/>
</dbReference>
<evidence type="ECO:0000256" key="10">
    <source>
        <dbReference type="ARBA" id="ARBA00048975"/>
    </source>
</evidence>
<dbReference type="RefSeq" id="WP_124964633.1">
    <property type="nucleotide sequence ID" value="NZ_RRAZ01000011.1"/>
</dbReference>
<keyword evidence="8 12" id="KW-0808">Transferase</keyword>
<organism evidence="12 13">
    <name type="scientific">Falsigemmobacter faecalis</name>
    <dbReference type="NCBI Taxonomy" id="2488730"/>
    <lineage>
        <taxon>Bacteria</taxon>
        <taxon>Pseudomonadati</taxon>
        <taxon>Pseudomonadota</taxon>
        <taxon>Alphaproteobacteria</taxon>
        <taxon>Rhodobacterales</taxon>
        <taxon>Paracoccaceae</taxon>
        <taxon>Falsigemmobacter</taxon>
    </lineage>
</organism>
<dbReference type="OrthoDB" id="9801642at2"/>
<evidence type="ECO:0000256" key="3">
    <source>
        <dbReference type="ARBA" id="ARBA00012687"/>
    </source>
</evidence>
<dbReference type="Proteomes" id="UP000282125">
    <property type="component" value="Unassembled WGS sequence"/>
</dbReference>
<reference evidence="12 13" key="1">
    <citation type="submission" date="2018-11" db="EMBL/GenBank/DDBJ databases">
        <title>Gemmobacter sp. nov., YIM 102744-1 draft genome.</title>
        <authorList>
            <person name="Li G."/>
            <person name="Jiang Y."/>
        </authorList>
    </citation>
    <scope>NUCLEOTIDE SEQUENCE [LARGE SCALE GENOMIC DNA]</scope>
    <source>
        <strain evidence="12 13">YIM 102744-1</strain>
    </source>
</reference>
<accession>A0A3P3DMZ8</accession>
<evidence type="ECO:0000256" key="2">
    <source>
        <dbReference type="ARBA" id="ARBA00007868"/>
    </source>
</evidence>
<dbReference type="SUPFAM" id="SSF53756">
    <property type="entry name" value="UDP-Glycosyltransferase/glycogen phosphorylase"/>
    <property type="match status" value="1"/>
</dbReference>
<dbReference type="GO" id="GO:0008915">
    <property type="term" value="F:lipid-A-disaccharide synthase activity"/>
    <property type="evidence" value="ECO:0007669"/>
    <property type="project" value="UniProtKB-UniRule"/>
</dbReference>
<proteinExistence type="inferred from homology"/>